<keyword evidence="4" id="KW-1185">Reference proteome</keyword>
<accession>A0A2A2JFV0</accession>
<evidence type="ECO:0000313" key="3">
    <source>
        <dbReference type="EMBL" id="PAV60636.1"/>
    </source>
</evidence>
<dbReference type="InterPro" id="IPR009878">
    <property type="entry name" value="Phlebovirus_G2_fusion"/>
</dbReference>
<proteinExistence type="predicted"/>
<evidence type="ECO:0000313" key="4">
    <source>
        <dbReference type="Proteomes" id="UP000218231"/>
    </source>
</evidence>
<feature type="chain" id="PRO_5013376448" description="Phlebovirus glycoprotein G2 fusion domain-containing protein" evidence="1">
    <location>
        <begin position="23"/>
        <end position="359"/>
    </location>
</feature>
<evidence type="ECO:0000256" key="1">
    <source>
        <dbReference type="SAM" id="SignalP"/>
    </source>
</evidence>
<evidence type="ECO:0000259" key="2">
    <source>
        <dbReference type="Pfam" id="PF07245"/>
    </source>
</evidence>
<name>A0A2A2JFV0_9BILA</name>
<sequence length="359" mass="40137">MWTSSSLLLLVLISSLLPSTMSSSCHQIPISHDLNSNCQDPIDGNPVFCTIQLHPIFSLSTDQRSGCIEFLKEDELIAKFNLNLVKYSRVCDEEPELFTRDVDIQYASSKRCKHAGSCQGGGCSSIDVSRPVNELRRFYEYPGKTTCEESCGGFGCGCLDPASGCLFTRTFAVPRSNEIYQLSRCKSWKDVAVLDIKGGLENGKADPVDGKFEKRTFILNPGKPDRLPTGTITMSMSSTPFYDFVHSRFLTNLNSSSTAAWTFKDEYPYLACYSVDGAMSMKNCTFTDPCKCKPAQDEAICDCPKMILSETFTHAGYGFPIVNEKYHIMRDENHRIMAELKQGVVVQFQMGFNVNARWQ</sequence>
<comment type="caution">
    <text evidence="3">The sequence shown here is derived from an EMBL/GenBank/DDBJ whole genome shotgun (WGS) entry which is preliminary data.</text>
</comment>
<feature type="domain" description="Phlebovirus glycoprotein G2 fusion" evidence="2">
    <location>
        <begin position="25"/>
        <end position="350"/>
    </location>
</feature>
<feature type="signal peptide" evidence="1">
    <location>
        <begin position="1"/>
        <end position="22"/>
    </location>
</feature>
<keyword evidence="1" id="KW-0732">Signal</keyword>
<organism evidence="3 4">
    <name type="scientific">Diploscapter pachys</name>
    <dbReference type="NCBI Taxonomy" id="2018661"/>
    <lineage>
        <taxon>Eukaryota</taxon>
        <taxon>Metazoa</taxon>
        <taxon>Ecdysozoa</taxon>
        <taxon>Nematoda</taxon>
        <taxon>Chromadorea</taxon>
        <taxon>Rhabditida</taxon>
        <taxon>Rhabditina</taxon>
        <taxon>Rhabditomorpha</taxon>
        <taxon>Rhabditoidea</taxon>
        <taxon>Rhabditidae</taxon>
        <taxon>Diploscapter</taxon>
    </lineage>
</organism>
<protein>
    <recommendedName>
        <fullName evidence="2">Phlebovirus glycoprotein G2 fusion domain-containing protein</fullName>
    </recommendedName>
</protein>
<dbReference type="Pfam" id="PF07245">
    <property type="entry name" value="Phlebovirus_G2"/>
    <property type="match status" value="1"/>
</dbReference>
<gene>
    <name evidence="3" type="ORF">WR25_14407</name>
</gene>
<reference evidence="3 4" key="1">
    <citation type="journal article" date="2017" name="Curr. Biol.">
        <title>Genome architecture and evolution of a unichromosomal asexual nematode.</title>
        <authorList>
            <person name="Fradin H."/>
            <person name="Zegar C."/>
            <person name="Gutwein M."/>
            <person name="Lucas J."/>
            <person name="Kovtun M."/>
            <person name="Corcoran D."/>
            <person name="Baugh L.R."/>
            <person name="Kiontke K."/>
            <person name="Gunsalus K."/>
            <person name="Fitch D.H."/>
            <person name="Piano F."/>
        </authorList>
    </citation>
    <scope>NUCLEOTIDE SEQUENCE [LARGE SCALE GENOMIC DNA]</scope>
    <source>
        <strain evidence="3">PF1309</strain>
    </source>
</reference>
<dbReference type="AlphaFoldDB" id="A0A2A2JFV0"/>
<dbReference type="STRING" id="2018661.A0A2A2JFV0"/>
<dbReference type="Proteomes" id="UP000218231">
    <property type="component" value="Unassembled WGS sequence"/>
</dbReference>
<dbReference type="EMBL" id="LIAE01010455">
    <property type="protein sequence ID" value="PAV60636.1"/>
    <property type="molecule type" value="Genomic_DNA"/>
</dbReference>
<dbReference type="OrthoDB" id="5825988at2759"/>